<dbReference type="Pfam" id="PF01370">
    <property type="entry name" value="Epimerase"/>
    <property type="match status" value="1"/>
</dbReference>
<evidence type="ECO:0000259" key="1">
    <source>
        <dbReference type="Pfam" id="PF01370"/>
    </source>
</evidence>
<protein>
    <submittedName>
        <fullName evidence="2">NAD-dependent epimerase/dehydratase family protein</fullName>
    </submittedName>
</protein>
<dbReference type="AlphaFoldDB" id="A0A4P8L8T1"/>
<evidence type="ECO:0000313" key="3">
    <source>
        <dbReference type="Proteomes" id="UP000298602"/>
    </source>
</evidence>
<dbReference type="SUPFAM" id="SSF51735">
    <property type="entry name" value="NAD(P)-binding Rossmann-fold domains"/>
    <property type="match status" value="1"/>
</dbReference>
<dbReference type="Proteomes" id="UP000298602">
    <property type="component" value="Chromosome"/>
</dbReference>
<dbReference type="InterPro" id="IPR036291">
    <property type="entry name" value="NAD(P)-bd_dom_sf"/>
</dbReference>
<evidence type="ECO:0000313" key="2">
    <source>
        <dbReference type="EMBL" id="QCQ23032.1"/>
    </source>
</evidence>
<reference evidence="2 3" key="2">
    <citation type="submission" date="2019-05" db="EMBL/GenBank/DDBJ databases">
        <authorList>
            <person name="Suflita J.M."/>
            <person name="Marks C.R."/>
        </authorList>
    </citation>
    <scope>NUCLEOTIDE SEQUENCE [LARGE SCALE GENOMIC DNA]</scope>
    <source>
        <strain evidence="2 3">ALDC</strain>
    </source>
</reference>
<dbReference type="InterPro" id="IPR050177">
    <property type="entry name" value="Lipid_A_modif_metabolic_enz"/>
</dbReference>
<accession>A0A4P8L8T1</accession>
<dbReference type="OrthoDB" id="7941246at2"/>
<gene>
    <name evidence="2" type="ORF">FDQ92_13150</name>
</gene>
<proteinExistence type="predicted"/>
<dbReference type="PANTHER" id="PTHR43245">
    <property type="entry name" value="BIFUNCTIONAL POLYMYXIN RESISTANCE PROTEIN ARNA"/>
    <property type="match status" value="1"/>
</dbReference>
<name>A0A4P8L8T1_9BACT</name>
<dbReference type="RefSeq" id="WP_137425315.1">
    <property type="nucleotide sequence ID" value="NZ_CP040098.1"/>
</dbReference>
<dbReference type="KEGG" id="dax:FDQ92_13150"/>
<dbReference type="InterPro" id="IPR001509">
    <property type="entry name" value="Epimerase_deHydtase"/>
</dbReference>
<reference evidence="2 3" key="1">
    <citation type="submission" date="2019-05" db="EMBL/GenBank/DDBJ databases">
        <title>The Complete Genome Sequence of the n-alkane-degrading Desulfoglaeba alkanexedens ALDC reveals multiple alkylsuccinate synthase gene clusters.</title>
        <authorList>
            <person name="Callaghan A.V."/>
            <person name="Davidova I.A."/>
            <person name="Duncan K.E."/>
            <person name="Morris B."/>
            <person name="McInerney M.J."/>
        </authorList>
    </citation>
    <scope>NUCLEOTIDE SEQUENCE [LARGE SCALE GENOMIC DNA]</scope>
    <source>
        <strain evidence="2 3">ALDC</strain>
    </source>
</reference>
<keyword evidence="3" id="KW-1185">Reference proteome</keyword>
<dbReference type="Gene3D" id="3.40.50.720">
    <property type="entry name" value="NAD(P)-binding Rossmann-like Domain"/>
    <property type="match status" value="1"/>
</dbReference>
<organism evidence="2 3">
    <name type="scientific">Desulfoglaeba alkanexedens ALDC</name>
    <dbReference type="NCBI Taxonomy" id="980445"/>
    <lineage>
        <taxon>Bacteria</taxon>
        <taxon>Pseudomonadati</taxon>
        <taxon>Thermodesulfobacteriota</taxon>
        <taxon>Syntrophobacteria</taxon>
        <taxon>Syntrophobacterales</taxon>
        <taxon>Syntrophobacteraceae</taxon>
        <taxon>Desulfoglaeba</taxon>
    </lineage>
</organism>
<feature type="domain" description="NAD-dependent epimerase/dehydratase" evidence="1">
    <location>
        <begin position="4"/>
        <end position="223"/>
    </location>
</feature>
<dbReference type="PANTHER" id="PTHR43245:SF53">
    <property type="entry name" value="EPIMERASE-RELATED"/>
    <property type="match status" value="1"/>
</dbReference>
<dbReference type="EMBL" id="CP040098">
    <property type="protein sequence ID" value="QCQ23032.1"/>
    <property type="molecule type" value="Genomic_DNA"/>
</dbReference>
<sequence length="308" mass="34880">MKNILVIGGSYFLGRVFVEEMAQDPDNCVYVVNRGNRPLNMPTVRELRCDRNDVAGMRAILPHKTWDAVVDFCAYAPQDVDDLMRVMTRDTIKHYLLISTASVYAPTKIRPVRENAPIVTAPQPALGPAASYGYLKALTEQTARRHCTQRSVPYTCLRPTIIYGRYNYAPRESYFFDLVRRGEPVVIPEHDLPLFQFVLVDDAARATARCVLNSAAYGKTFNVSADELISYGRLVEVIEAVSGKTISRRPMDVATIDRLRIPLPFPLDDHLIYSGRLLQETLDFSFTPFHAGMQSAYDWYRQSMSTTP</sequence>